<name>A0A419F4E5_9BACT</name>
<accession>A0A419F4E5</accession>
<sequence>MEMKEMLVLDVTESSQVAHAKRMAEKTARSLGFDETKIGRVAIVVTEMASNLVKHAKAGQLLMRPLTSGGPCGLEVMSLDKGPGMANVAKHVRDGYSTKGSMGTGLGAVIRLSARFDIHSAPGIGTALMARLWAKPLPKKRSLHSLNEGVGAVCLAKRGEEVSGDAWEADQDSRRSLITVIDGLGHGPAAAEAAVKAAETFQKNRGLTPTAILEAVHESLHHTRGVAMAISEVDVEHQAVRFAAVGNITGIILSPAGIRCMVSHNGILGHNVRKFQEFTYPLREKALLVMHSDGLASRWSLDRYQGIMARHPSLIAGILYRDYRRENDDVTVVVARPPVTPGGKGSE</sequence>
<dbReference type="PANTHER" id="PTHR35801:SF1">
    <property type="entry name" value="PHOSPHOSERINE PHOSPHATASE RSBX"/>
    <property type="match status" value="1"/>
</dbReference>
<protein>
    <submittedName>
        <fullName evidence="2">Serine/threonine protein kinase</fullName>
    </submittedName>
</protein>
<dbReference type="Gene3D" id="3.60.40.10">
    <property type="entry name" value="PPM-type phosphatase domain"/>
    <property type="match status" value="1"/>
</dbReference>
<dbReference type="SUPFAM" id="SSF55874">
    <property type="entry name" value="ATPase domain of HSP90 chaperone/DNA topoisomerase II/histidine kinase"/>
    <property type="match status" value="1"/>
</dbReference>
<dbReference type="EMBL" id="QZKI01000029">
    <property type="protein sequence ID" value="RJP73312.1"/>
    <property type="molecule type" value="Genomic_DNA"/>
</dbReference>
<keyword evidence="2" id="KW-0418">Kinase</keyword>
<dbReference type="Pfam" id="PF07228">
    <property type="entry name" value="SpoIIE"/>
    <property type="match status" value="1"/>
</dbReference>
<gene>
    <name evidence="2" type="ORF">C4532_04740</name>
</gene>
<dbReference type="CDD" id="cd16934">
    <property type="entry name" value="HATPase_RsbT-like"/>
    <property type="match status" value="1"/>
</dbReference>
<evidence type="ECO:0000259" key="1">
    <source>
        <dbReference type="SMART" id="SM00331"/>
    </source>
</evidence>
<keyword evidence="2" id="KW-0808">Transferase</keyword>
<evidence type="ECO:0000313" key="2">
    <source>
        <dbReference type="EMBL" id="RJP73312.1"/>
    </source>
</evidence>
<dbReference type="InterPro" id="IPR039248">
    <property type="entry name" value="Ptase_RsbX"/>
</dbReference>
<dbReference type="Pfam" id="PF13581">
    <property type="entry name" value="HATPase_c_2"/>
    <property type="match status" value="1"/>
</dbReference>
<proteinExistence type="predicted"/>
<evidence type="ECO:0000313" key="3">
    <source>
        <dbReference type="Proteomes" id="UP000285961"/>
    </source>
</evidence>
<dbReference type="PANTHER" id="PTHR35801">
    <property type="entry name" value="PHOSPHOSERINE PHOSPHATASE RSBX"/>
    <property type="match status" value="1"/>
</dbReference>
<dbReference type="SMART" id="SM00331">
    <property type="entry name" value="PP2C_SIG"/>
    <property type="match status" value="1"/>
</dbReference>
<organism evidence="2 3">
    <name type="scientific">Candidatus Abyssobacteria bacterium SURF_17</name>
    <dbReference type="NCBI Taxonomy" id="2093361"/>
    <lineage>
        <taxon>Bacteria</taxon>
        <taxon>Pseudomonadati</taxon>
        <taxon>Candidatus Hydrogenedentota</taxon>
        <taxon>Candidatus Abyssobacteria</taxon>
    </lineage>
</organism>
<keyword evidence="2" id="KW-0723">Serine/threonine-protein kinase</keyword>
<dbReference type="GO" id="GO:0004674">
    <property type="term" value="F:protein serine/threonine kinase activity"/>
    <property type="evidence" value="ECO:0007669"/>
    <property type="project" value="UniProtKB-KW"/>
</dbReference>
<dbReference type="Gene3D" id="3.30.565.10">
    <property type="entry name" value="Histidine kinase-like ATPase, C-terminal domain"/>
    <property type="match status" value="1"/>
</dbReference>
<dbReference type="AlphaFoldDB" id="A0A419F4E5"/>
<dbReference type="InterPro" id="IPR001932">
    <property type="entry name" value="PPM-type_phosphatase-like_dom"/>
</dbReference>
<reference evidence="2 3" key="1">
    <citation type="journal article" date="2017" name="ISME J.">
        <title>Energy and carbon metabolisms in a deep terrestrial subsurface fluid microbial community.</title>
        <authorList>
            <person name="Momper L."/>
            <person name="Jungbluth S.P."/>
            <person name="Lee M.D."/>
            <person name="Amend J.P."/>
        </authorList>
    </citation>
    <scope>NUCLEOTIDE SEQUENCE [LARGE SCALE GENOMIC DNA]</scope>
    <source>
        <strain evidence="2">SURF_17</strain>
    </source>
</reference>
<dbReference type="InterPro" id="IPR003594">
    <property type="entry name" value="HATPase_dom"/>
</dbReference>
<dbReference type="Proteomes" id="UP000285961">
    <property type="component" value="Unassembled WGS sequence"/>
</dbReference>
<dbReference type="InterPro" id="IPR036457">
    <property type="entry name" value="PPM-type-like_dom_sf"/>
</dbReference>
<dbReference type="SUPFAM" id="SSF81606">
    <property type="entry name" value="PP2C-like"/>
    <property type="match status" value="1"/>
</dbReference>
<feature type="domain" description="PPM-type phosphatase" evidence="1">
    <location>
        <begin position="145"/>
        <end position="337"/>
    </location>
</feature>
<dbReference type="InterPro" id="IPR036890">
    <property type="entry name" value="HATPase_C_sf"/>
</dbReference>
<comment type="caution">
    <text evidence="2">The sequence shown here is derived from an EMBL/GenBank/DDBJ whole genome shotgun (WGS) entry which is preliminary data.</text>
</comment>